<dbReference type="Gene3D" id="1.10.10.2840">
    <property type="entry name" value="PucR C-terminal helix-turn-helix domain"/>
    <property type="match status" value="1"/>
</dbReference>
<evidence type="ECO:0000259" key="1">
    <source>
        <dbReference type="Pfam" id="PF05651"/>
    </source>
</evidence>
<reference evidence="3 4" key="1">
    <citation type="submission" date="2019-03" db="EMBL/GenBank/DDBJ databases">
        <title>Genomic Encyclopedia of Type Strains, Phase IV (KMG-IV): sequencing the most valuable type-strain genomes for metagenomic binning, comparative biology and taxonomic classification.</title>
        <authorList>
            <person name="Goeker M."/>
        </authorList>
    </citation>
    <scope>NUCLEOTIDE SEQUENCE [LARGE SCALE GENOMIC DNA]</scope>
    <source>
        <strain evidence="3 4">DSM 29489</strain>
    </source>
</reference>
<sequence>MELSKQVASQIVKAVYQVVGSDINLINADGIIIGSTNEKRIGTFHEAGYSAIKQGIPVFVSRQHDYKGAQSGVNYPIFFEGTPIASIGITGNPDELEQFGFLITKITEVFLKEQQLNEELLSENRSLHYMVTSLIYNNIQNPKQLEALLEKYQIDQTMDYAVLSIHMRDTALERSLGFYFSELGCHLSLYLYPNEWIVIFDRETFAKFSSEEFCRKYKGGLCAGIGPFVPLYQLNQSYKSAQSAQEHAQRINLALCSIEDISLEFVLENLPRNIQKLYYEHLLNSLTEKELHILETYFACNLSLKDASEILFIHKNTLQYQLDKITEKTGLNPRVFQDAFLLQFAFLCRNRI</sequence>
<organism evidence="3 4">
    <name type="scientific">Muricomes intestini</name>
    <dbReference type="NCBI Taxonomy" id="1796634"/>
    <lineage>
        <taxon>Bacteria</taxon>
        <taxon>Bacillati</taxon>
        <taxon>Bacillota</taxon>
        <taxon>Clostridia</taxon>
        <taxon>Lachnospirales</taxon>
        <taxon>Lachnospiraceae</taxon>
        <taxon>Muricomes</taxon>
    </lineage>
</organism>
<dbReference type="PANTHER" id="PTHR33744:SF16">
    <property type="entry name" value="CARBOHYDRATE DIACID REGULATOR"/>
    <property type="match status" value="1"/>
</dbReference>
<evidence type="ECO:0000259" key="2">
    <source>
        <dbReference type="Pfam" id="PF13556"/>
    </source>
</evidence>
<dbReference type="SUPFAM" id="SSF46894">
    <property type="entry name" value="C-terminal effector domain of the bipartite response regulators"/>
    <property type="match status" value="1"/>
</dbReference>
<dbReference type="Proteomes" id="UP000295726">
    <property type="component" value="Unassembled WGS sequence"/>
</dbReference>
<dbReference type="InterPro" id="IPR025736">
    <property type="entry name" value="PucR_C-HTH_dom"/>
</dbReference>
<dbReference type="InterPro" id="IPR008599">
    <property type="entry name" value="Diacid_rec"/>
</dbReference>
<proteinExistence type="predicted"/>
<dbReference type="EMBL" id="SLZZ01000033">
    <property type="protein sequence ID" value="TCS74865.1"/>
    <property type="molecule type" value="Genomic_DNA"/>
</dbReference>
<gene>
    <name evidence="3" type="ORF">EDD59_13319</name>
</gene>
<feature type="domain" description="Putative sugar diacid recognition" evidence="1">
    <location>
        <begin position="3"/>
        <end position="133"/>
    </location>
</feature>
<accession>A0A4R3K196</accession>
<evidence type="ECO:0000313" key="4">
    <source>
        <dbReference type="Proteomes" id="UP000295726"/>
    </source>
</evidence>
<name>A0A4R3K196_9FIRM</name>
<dbReference type="Pfam" id="PF13556">
    <property type="entry name" value="HTH_30"/>
    <property type="match status" value="1"/>
</dbReference>
<dbReference type="Pfam" id="PF05651">
    <property type="entry name" value="Diacid_rec"/>
    <property type="match status" value="1"/>
</dbReference>
<evidence type="ECO:0000313" key="3">
    <source>
        <dbReference type="EMBL" id="TCS74865.1"/>
    </source>
</evidence>
<dbReference type="PANTHER" id="PTHR33744">
    <property type="entry name" value="CARBOHYDRATE DIACID REGULATOR"/>
    <property type="match status" value="1"/>
</dbReference>
<protein>
    <submittedName>
        <fullName evidence="3">Carbohydrate diacid regulator</fullName>
    </submittedName>
</protein>
<dbReference type="AlphaFoldDB" id="A0A4R3K196"/>
<feature type="domain" description="PucR C-terminal helix-turn-helix" evidence="2">
    <location>
        <begin position="291"/>
        <end position="347"/>
    </location>
</feature>
<keyword evidence="4" id="KW-1185">Reference proteome</keyword>
<comment type="caution">
    <text evidence="3">The sequence shown here is derived from an EMBL/GenBank/DDBJ whole genome shotgun (WGS) entry which is preliminary data.</text>
</comment>
<dbReference type="InterPro" id="IPR051448">
    <property type="entry name" value="CdaR-like_regulators"/>
</dbReference>
<dbReference type="InterPro" id="IPR042070">
    <property type="entry name" value="PucR_C-HTH_sf"/>
</dbReference>
<dbReference type="InterPro" id="IPR016032">
    <property type="entry name" value="Sig_transdc_resp-reg_C-effctor"/>
</dbReference>
<dbReference type="GO" id="GO:0006355">
    <property type="term" value="P:regulation of DNA-templated transcription"/>
    <property type="evidence" value="ECO:0007669"/>
    <property type="project" value="InterPro"/>
</dbReference>
<dbReference type="GO" id="GO:0003677">
    <property type="term" value="F:DNA binding"/>
    <property type="evidence" value="ECO:0007669"/>
    <property type="project" value="InterPro"/>
</dbReference>